<feature type="compositionally biased region" description="Gly residues" evidence="1">
    <location>
        <begin position="198"/>
        <end position="222"/>
    </location>
</feature>
<evidence type="ECO:0000256" key="1">
    <source>
        <dbReference type="SAM" id="MobiDB-lite"/>
    </source>
</evidence>
<dbReference type="EMBL" id="JARJCM010000005">
    <property type="protein sequence ID" value="KAJ7045318.1"/>
    <property type="molecule type" value="Genomic_DNA"/>
</dbReference>
<evidence type="ECO:0000313" key="3">
    <source>
        <dbReference type="Proteomes" id="UP001218188"/>
    </source>
</evidence>
<organism evidence="2 3">
    <name type="scientific">Mycena alexandri</name>
    <dbReference type="NCBI Taxonomy" id="1745969"/>
    <lineage>
        <taxon>Eukaryota</taxon>
        <taxon>Fungi</taxon>
        <taxon>Dikarya</taxon>
        <taxon>Basidiomycota</taxon>
        <taxon>Agaricomycotina</taxon>
        <taxon>Agaricomycetes</taxon>
        <taxon>Agaricomycetidae</taxon>
        <taxon>Agaricales</taxon>
        <taxon>Marasmiineae</taxon>
        <taxon>Mycenaceae</taxon>
        <taxon>Mycena</taxon>
    </lineage>
</organism>
<name>A0AAD6TJC9_9AGAR</name>
<feature type="region of interest" description="Disordered" evidence="1">
    <location>
        <begin position="169"/>
        <end position="244"/>
    </location>
</feature>
<gene>
    <name evidence="2" type="ORF">C8F04DRAFT_1228313</name>
</gene>
<sequence length="391" mass="41862">MTEKTCGSVDLRMWNHETFAKSPPLLSAGGSALWRLETLSTSKDCWAGGLRLVPGGVGKGDWIAWRAGIYGLGFAGWDVHGAHGVWRPDAVVDRATVLRVWRRTVTERFDLRTPSYGTLKQSERNPRCFATKCLTKIGRSSKRSKIRGPRRKTLKDGFPKTKEFFQRRKTLKDGRPVSRASKPSGGEGAASCVCEGVAGSGRAGGRWGGGWPSLEGDGGGRAGVWRAREKGPAGGSEVTRGARVGGLIGRGGSGGRVAAGAAATGRHVVARVELGGCREVGRRGGKIVARRGKKWYGFYYLAPNLTVSEWYWLSTTGIHWGSGSACPDCIPNSGFVVSVNTIGLYAMATVNGGRRVGLLSSDHWSGIVEVDRVSFGLPYVFTRLPPTKPGT</sequence>
<reference evidence="2" key="1">
    <citation type="submission" date="2023-03" db="EMBL/GenBank/DDBJ databases">
        <title>Massive genome expansion in bonnet fungi (Mycena s.s.) driven by repeated elements and novel gene families across ecological guilds.</title>
        <authorList>
            <consortium name="Lawrence Berkeley National Laboratory"/>
            <person name="Harder C.B."/>
            <person name="Miyauchi S."/>
            <person name="Viragh M."/>
            <person name="Kuo A."/>
            <person name="Thoen E."/>
            <person name="Andreopoulos B."/>
            <person name="Lu D."/>
            <person name="Skrede I."/>
            <person name="Drula E."/>
            <person name="Henrissat B."/>
            <person name="Morin E."/>
            <person name="Kohler A."/>
            <person name="Barry K."/>
            <person name="LaButti K."/>
            <person name="Morin E."/>
            <person name="Salamov A."/>
            <person name="Lipzen A."/>
            <person name="Mereny Z."/>
            <person name="Hegedus B."/>
            <person name="Baldrian P."/>
            <person name="Stursova M."/>
            <person name="Weitz H."/>
            <person name="Taylor A."/>
            <person name="Grigoriev I.V."/>
            <person name="Nagy L.G."/>
            <person name="Martin F."/>
            <person name="Kauserud H."/>
        </authorList>
    </citation>
    <scope>NUCLEOTIDE SEQUENCE</scope>
    <source>
        <strain evidence="2">CBHHK200</strain>
    </source>
</reference>
<protein>
    <submittedName>
        <fullName evidence="2">Uncharacterized protein</fullName>
    </submittedName>
</protein>
<keyword evidence="3" id="KW-1185">Reference proteome</keyword>
<evidence type="ECO:0000313" key="2">
    <source>
        <dbReference type="EMBL" id="KAJ7045318.1"/>
    </source>
</evidence>
<proteinExistence type="predicted"/>
<dbReference type="Proteomes" id="UP001218188">
    <property type="component" value="Unassembled WGS sequence"/>
</dbReference>
<comment type="caution">
    <text evidence="2">The sequence shown here is derived from an EMBL/GenBank/DDBJ whole genome shotgun (WGS) entry which is preliminary data.</text>
</comment>
<accession>A0AAD6TJC9</accession>
<dbReference type="AlphaFoldDB" id="A0AAD6TJC9"/>